<evidence type="ECO:0008006" key="4">
    <source>
        <dbReference type="Google" id="ProtNLM"/>
    </source>
</evidence>
<sequence>MSDEQIKSMMDSYFIKSRIVDFAGPIVFMAAVIFISSILLSSPSEINKFIFIFVYLIANAILFYSVNKIKLKLIAPINAVLEDDCDFESYKKLIKYGYQEYYDVNIIRKIMIHAYIRICDLDKDSEKIKELMNDNVFIRFNKRNKIYLNYLDLIIAWHEKNELKFSVSYQCLIDKIRKKRGSKFEKLKKELDFLYFAYDGDYKQALDILNDTKLETNISQVLIAFNKGLSLNKLERNDEAIEQLNYVIENGNTLPQVERAKKLLLEISE</sequence>
<keyword evidence="1" id="KW-0472">Membrane</keyword>
<accession>A0ABU0E337</accession>
<comment type="caution">
    <text evidence="2">The sequence shown here is derived from an EMBL/GenBank/DDBJ whole genome shotgun (WGS) entry which is preliminary data.</text>
</comment>
<dbReference type="EMBL" id="JAUSUR010000003">
    <property type="protein sequence ID" value="MDQ0361307.1"/>
    <property type="molecule type" value="Genomic_DNA"/>
</dbReference>
<name>A0ABU0E337_9FIRM</name>
<protein>
    <recommendedName>
        <fullName evidence="4">Tetratricopeptide repeat protein</fullName>
    </recommendedName>
</protein>
<proteinExistence type="predicted"/>
<evidence type="ECO:0000256" key="1">
    <source>
        <dbReference type="SAM" id="Phobius"/>
    </source>
</evidence>
<organism evidence="2 3">
    <name type="scientific">Breznakia pachnodae</name>
    <dbReference type="NCBI Taxonomy" id="265178"/>
    <lineage>
        <taxon>Bacteria</taxon>
        <taxon>Bacillati</taxon>
        <taxon>Bacillota</taxon>
        <taxon>Erysipelotrichia</taxon>
        <taxon>Erysipelotrichales</taxon>
        <taxon>Erysipelotrichaceae</taxon>
        <taxon>Breznakia</taxon>
    </lineage>
</organism>
<keyword evidence="1" id="KW-1133">Transmembrane helix</keyword>
<evidence type="ECO:0000313" key="2">
    <source>
        <dbReference type="EMBL" id="MDQ0361307.1"/>
    </source>
</evidence>
<dbReference type="SUPFAM" id="SSF48452">
    <property type="entry name" value="TPR-like"/>
    <property type="match status" value="1"/>
</dbReference>
<reference evidence="2 3" key="1">
    <citation type="submission" date="2023-07" db="EMBL/GenBank/DDBJ databases">
        <title>Genomic Encyclopedia of Type Strains, Phase IV (KMG-IV): sequencing the most valuable type-strain genomes for metagenomic binning, comparative biology and taxonomic classification.</title>
        <authorList>
            <person name="Goeker M."/>
        </authorList>
    </citation>
    <scope>NUCLEOTIDE SEQUENCE [LARGE SCALE GENOMIC DNA]</scope>
    <source>
        <strain evidence="2 3">DSM 16784</strain>
    </source>
</reference>
<keyword evidence="1" id="KW-0812">Transmembrane</keyword>
<keyword evidence="3" id="KW-1185">Reference proteome</keyword>
<feature type="transmembrane region" description="Helical" evidence="1">
    <location>
        <begin position="20"/>
        <end position="40"/>
    </location>
</feature>
<dbReference type="Proteomes" id="UP001230220">
    <property type="component" value="Unassembled WGS sequence"/>
</dbReference>
<feature type="transmembrane region" description="Helical" evidence="1">
    <location>
        <begin position="46"/>
        <end position="66"/>
    </location>
</feature>
<dbReference type="RefSeq" id="WP_307407918.1">
    <property type="nucleotide sequence ID" value="NZ_JAUSUR010000003.1"/>
</dbReference>
<evidence type="ECO:0000313" key="3">
    <source>
        <dbReference type="Proteomes" id="UP001230220"/>
    </source>
</evidence>
<gene>
    <name evidence="2" type="ORF">J2S15_002054</name>
</gene>
<dbReference type="InterPro" id="IPR011990">
    <property type="entry name" value="TPR-like_helical_dom_sf"/>
</dbReference>